<dbReference type="CDD" id="cd06467">
    <property type="entry name" value="p23_NUDC_like"/>
    <property type="match status" value="1"/>
</dbReference>
<dbReference type="GO" id="GO:0061631">
    <property type="term" value="F:ubiquitin conjugating enzyme activity"/>
    <property type="evidence" value="ECO:0007669"/>
    <property type="project" value="TreeGrafter"/>
</dbReference>
<dbReference type="PROSITE" id="PS50127">
    <property type="entry name" value="UBC_2"/>
    <property type="match status" value="1"/>
</dbReference>
<feature type="region of interest" description="Disordered" evidence="3">
    <location>
        <begin position="681"/>
        <end position="700"/>
    </location>
</feature>
<dbReference type="InterPro" id="IPR007052">
    <property type="entry name" value="CS_dom"/>
</dbReference>
<dbReference type="EMBL" id="JABDTM020021950">
    <property type="protein sequence ID" value="KAH0816169.1"/>
    <property type="molecule type" value="Genomic_DNA"/>
</dbReference>
<organism evidence="6 7">
    <name type="scientific">Tenebrio molitor</name>
    <name type="common">Yellow mealworm beetle</name>
    <dbReference type="NCBI Taxonomy" id="7067"/>
    <lineage>
        <taxon>Eukaryota</taxon>
        <taxon>Metazoa</taxon>
        <taxon>Ecdysozoa</taxon>
        <taxon>Arthropoda</taxon>
        <taxon>Hexapoda</taxon>
        <taxon>Insecta</taxon>
        <taxon>Pterygota</taxon>
        <taxon>Neoptera</taxon>
        <taxon>Endopterygota</taxon>
        <taxon>Coleoptera</taxon>
        <taxon>Polyphaga</taxon>
        <taxon>Cucujiformia</taxon>
        <taxon>Tenebrionidae</taxon>
        <taxon>Tenebrio</taxon>
    </lineage>
</organism>
<dbReference type="FunFam" id="3.10.110.10:FF:000136">
    <property type="entry name" value="Predicted protein"/>
    <property type="match status" value="1"/>
</dbReference>
<evidence type="ECO:0000256" key="3">
    <source>
        <dbReference type="SAM" id="MobiDB-lite"/>
    </source>
</evidence>
<sequence length="1290" mass="147309">MSAAIENVKEFYAHDLVYKFDERKRITFGIVSESYEGSDSDEYSTLQKGQILVSWSNSSRKQICRQSKVHLMSRSIIPGDIVRRLEEGKETQRGYCKKTKQFATVQIVESDKVIEHVSESRLCFVKPFDIGDAVSLGDKFGRIQSIDQMIRMQSKCGSVVEVRSSINYNIRDYWNHSINGAYLGPGYPGQTVICTPMHLKDPKWIKKSKAMKRKMEIGQTFTIQSIEICLIEVWWCTSSGHTDYAELKEDEIKRLKVLPYTEHLVICERHLLKLKPTDILLKKREWIRKKSLQHLPDKVPKTDNSTLTNSCCAEPIETEDDWCTEEDEESDNNGEISTYRLTKIKPRKKHCPPKLNKFSSGSIVAVEVLCTDSKATVVWQDGTEEKDIPTTELYYSVSLDDHEFFPGEWVVPNANDNTDKYGVVQKVNFLERTAEIKWFLHAEPEQKPQELMTNELSVYDLKKHVKYVFRPGSVVKAKPTQDDKMGKVIDSCPEGYVIVQWLGGTKENCWPHNIELIPESEDFDFPDGFDSDDDFSEDGYSWETESIESFDGDVTDDINLQNMAAKVDFIRNRISYLREAFRQHNINKNFHFLKDLLCVYDNSSYLDKFLGTSFFSLESKHFQALLLETKKKAKTMGIELRGRLFSKENLCSSNKIKNAEKENIQKMIKLESKVNAQIESNKECSGESCPPTPDSTEPLEKSQENLCVELLVMLKMRMDLAYAEIISRIGGRQALTVLTNAAENAMKPSPSTAALQNSLLTPDELSTQPKLTKSTEAIPKNDSFSIIDEAPDTHRYYSSKFEAKDLQKFLNALQKEYKLLKESLPPGVWVRAYDNRTDLLSVMIRGPANTPYEDGLFLFDIQLSHDYPRSPPSVHYISYISEALNPNLYVEGKVCVSLLGTWMGRGSEVWGPNSTLLQLIVSIQGLILVAEPYYNEAGYERQTHTQQGYENSRTYNEYVILKLVQSMTELLNASPKVFESEVLQHFDANGEKMCERLMKYCEEEPLKPEFPLLPVSKGLKLSLASALQGFRHALKKALSGRVKENGTILTDFYHTATDPISPVGLPPGLAEQTVKQIFYKWKLSDKAPDNEKPENIKSDPVSASLPVQKPREACDKFTKSDCYNGAIYDNYSWSQTLLEVDIIVKIPESTTVKDLTVQILPEQISVKLKDGTVLLGGKLCQKCKHNDAIWSLQNNRLSIHLDKIKEIWWERLVDSEPKLDINTLDCSRPFEELSEEAQAKIEELQWNQERKRLGLPTSDELAMQRVLKESWHCENSPFSGPFDPSSVRFN</sequence>
<dbReference type="Gene3D" id="2.60.40.790">
    <property type="match status" value="1"/>
</dbReference>
<evidence type="ECO:0000256" key="1">
    <source>
        <dbReference type="ARBA" id="ARBA00022679"/>
    </source>
</evidence>
<gene>
    <name evidence="6" type="ORF">GEV33_006622</name>
</gene>
<dbReference type="PROSITE" id="PS51203">
    <property type="entry name" value="CS"/>
    <property type="match status" value="1"/>
</dbReference>
<evidence type="ECO:0000313" key="6">
    <source>
        <dbReference type="EMBL" id="KAH0816169.1"/>
    </source>
</evidence>
<dbReference type="InterPro" id="IPR000608">
    <property type="entry name" value="UBC"/>
</dbReference>
<keyword evidence="7" id="KW-1185">Reference proteome</keyword>
<dbReference type="Pfam" id="PF23046">
    <property type="entry name" value="tSH3-B_UBE2O"/>
    <property type="match status" value="1"/>
</dbReference>
<dbReference type="SUPFAM" id="SSF54495">
    <property type="entry name" value="UBC-like"/>
    <property type="match status" value="1"/>
</dbReference>
<dbReference type="CDD" id="cd23837">
    <property type="entry name" value="UBCc_UBE2O"/>
    <property type="match status" value="1"/>
</dbReference>
<proteinExistence type="predicted"/>
<dbReference type="InterPro" id="IPR008978">
    <property type="entry name" value="HSP20-like_chaperone"/>
</dbReference>
<dbReference type="InterPro" id="IPR057735">
    <property type="entry name" value="UBE2O-like_tSH3-B"/>
</dbReference>
<evidence type="ECO:0000259" key="4">
    <source>
        <dbReference type="PROSITE" id="PS50127"/>
    </source>
</evidence>
<reference evidence="6" key="1">
    <citation type="journal article" date="2020" name="J Insects Food Feed">
        <title>The yellow mealworm (Tenebrio molitor) genome: a resource for the emerging insects as food and feed industry.</title>
        <authorList>
            <person name="Eriksson T."/>
            <person name="Andere A."/>
            <person name="Kelstrup H."/>
            <person name="Emery V."/>
            <person name="Picard C."/>
        </authorList>
    </citation>
    <scope>NUCLEOTIDE SEQUENCE</scope>
    <source>
        <strain evidence="6">Stoneville</strain>
        <tissue evidence="6">Whole head</tissue>
    </source>
</reference>
<dbReference type="InterPro" id="IPR057734">
    <property type="entry name" value="UBE2O-like_SH3-C"/>
</dbReference>
<evidence type="ECO:0000256" key="2">
    <source>
        <dbReference type="ARBA" id="ARBA00022786"/>
    </source>
</evidence>
<dbReference type="Pfam" id="PF04969">
    <property type="entry name" value="CS"/>
    <property type="match status" value="1"/>
</dbReference>
<keyword evidence="1" id="KW-0808">Transferase</keyword>
<dbReference type="Pfam" id="PF00179">
    <property type="entry name" value="UQ_con"/>
    <property type="match status" value="1"/>
</dbReference>
<dbReference type="PANTHER" id="PTHR46116:SF15">
    <property type="entry name" value="(E3-INDEPENDENT) E2 UBIQUITIN-CONJUGATING ENZYME"/>
    <property type="match status" value="1"/>
</dbReference>
<protein>
    <recommendedName>
        <fullName evidence="8">Ubiquitin-conjugating enzyme E2 O</fullName>
    </recommendedName>
</protein>
<feature type="domain" description="CS" evidence="5">
    <location>
        <begin position="1126"/>
        <end position="1213"/>
    </location>
</feature>
<reference evidence="6" key="2">
    <citation type="submission" date="2021-08" db="EMBL/GenBank/DDBJ databases">
        <authorList>
            <person name="Eriksson T."/>
        </authorList>
    </citation>
    <scope>NUCLEOTIDE SEQUENCE</scope>
    <source>
        <strain evidence="6">Stoneville</strain>
        <tissue evidence="6">Whole head</tissue>
    </source>
</reference>
<dbReference type="PANTHER" id="PTHR46116">
    <property type="entry name" value="(E3-INDEPENDENT) E2 UBIQUITIN-CONJUGATING ENZYME"/>
    <property type="match status" value="1"/>
</dbReference>
<dbReference type="Pfam" id="PF23044">
    <property type="entry name" value="SH3-C_UBE2O"/>
    <property type="match status" value="1"/>
</dbReference>
<name>A0A8J6HK80_TENMO</name>
<comment type="caution">
    <text evidence="6">The sequence shown here is derived from an EMBL/GenBank/DDBJ whole genome shotgun (WGS) entry which is preliminary data.</text>
</comment>
<dbReference type="SUPFAM" id="SSF49764">
    <property type="entry name" value="HSP20-like chaperones"/>
    <property type="match status" value="1"/>
</dbReference>
<dbReference type="Gene3D" id="3.10.110.10">
    <property type="entry name" value="Ubiquitin Conjugating Enzyme"/>
    <property type="match status" value="1"/>
</dbReference>
<accession>A0A8J6HK80</accession>
<dbReference type="SMART" id="SM00212">
    <property type="entry name" value="UBCc"/>
    <property type="match status" value="1"/>
</dbReference>
<keyword evidence="2" id="KW-0833">Ubl conjugation pathway</keyword>
<dbReference type="Proteomes" id="UP000719412">
    <property type="component" value="Unassembled WGS sequence"/>
</dbReference>
<evidence type="ECO:0000259" key="5">
    <source>
        <dbReference type="PROSITE" id="PS51203"/>
    </source>
</evidence>
<dbReference type="Pfam" id="PF23043">
    <property type="entry name" value="SH3-B_UBE2O"/>
    <property type="match status" value="1"/>
</dbReference>
<feature type="domain" description="UBC core" evidence="4">
    <location>
        <begin position="808"/>
        <end position="968"/>
    </location>
</feature>
<evidence type="ECO:0008006" key="8">
    <source>
        <dbReference type="Google" id="ProtNLM"/>
    </source>
</evidence>
<evidence type="ECO:0000313" key="7">
    <source>
        <dbReference type="Proteomes" id="UP000719412"/>
    </source>
</evidence>
<dbReference type="InterPro" id="IPR057733">
    <property type="entry name" value="UBE2O-like_SH3-B"/>
</dbReference>
<dbReference type="InterPro" id="IPR016135">
    <property type="entry name" value="UBQ-conjugating_enzyme/RWD"/>
</dbReference>